<keyword evidence="2" id="KW-0238">DNA-binding</keyword>
<dbReference type="Pfam" id="PF07729">
    <property type="entry name" value="FCD"/>
    <property type="match status" value="1"/>
</dbReference>
<dbReference type="Proteomes" id="UP000268192">
    <property type="component" value="Chromosome"/>
</dbReference>
<dbReference type="GO" id="GO:0003677">
    <property type="term" value="F:DNA binding"/>
    <property type="evidence" value="ECO:0007669"/>
    <property type="project" value="UniProtKB-KW"/>
</dbReference>
<dbReference type="SUPFAM" id="SSF48008">
    <property type="entry name" value="GntR ligand-binding domain-like"/>
    <property type="match status" value="1"/>
</dbReference>
<proteinExistence type="predicted"/>
<dbReference type="Gene3D" id="1.10.10.10">
    <property type="entry name" value="Winged helix-like DNA-binding domain superfamily/Winged helix DNA-binding domain"/>
    <property type="match status" value="1"/>
</dbReference>
<reference evidence="5 6" key="1">
    <citation type="submission" date="2018-09" db="EMBL/GenBank/DDBJ databases">
        <title>Marinorhizobium profundi gen. nov., sp. nov., isolated from a deep-sea sediment sample from the New Britain Trench and proposal of Marinorhizobiaceae fam. nov. in the order Rhizobiales of the class Alphaproteobacteria.</title>
        <authorList>
            <person name="Cao J."/>
        </authorList>
    </citation>
    <scope>NUCLEOTIDE SEQUENCE [LARGE SCALE GENOMIC DNA]</scope>
    <source>
        <strain evidence="5 6">WS11</strain>
    </source>
</reference>
<dbReference type="PROSITE" id="PS50949">
    <property type="entry name" value="HTH_GNTR"/>
    <property type="match status" value="1"/>
</dbReference>
<dbReference type="AlphaFoldDB" id="A0A3S9B9R3"/>
<keyword evidence="1" id="KW-0805">Transcription regulation</keyword>
<accession>A0A3S9B9R3</accession>
<dbReference type="SMART" id="SM00895">
    <property type="entry name" value="FCD"/>
    <property type="match status" value="1"/>
</dbReference>
<dbReference type="Pfam" id="PF00392">
    <property type="entry name" value="GntR"/>
    <property type="match status" value="1"/>
</dbReference>
<dbReference type="SMART" id="SM00345">
    <property type="entry name" value="HTH_GNTR"/>
    <property type="match status" value="1"/>
</dbReference>
<keyword evidence="3" id="KW-0804">Transcription</keyword>
<protein>
    <submittedName>
        <fullName evidence="5">FadR family transcriptional regulator</fullName>
    </submittedName>
</protein>
<evidence type="ECO:0000256" key="1">
    <source>
        <dbReference type="ARBA" id="ARBA00023015"/>
    </source>
</evidence>
<evidence type="ECO:0000256" key="2">
    <source>
        <dbReference type="ARBA" id="ARBA00023125"/>
    </source>
</evidence>
<name>A0A3S9B9R3_9HYPH</name>
<dbReference type="GO" id="GO:0003700">
    <property type="term" value="F:DNA-binding transcription factor activity"/>
    <property type="evidence" value="ECO:0007669"/>
    <property type="project" value="InterPro"/>
</dbReference>
<dbReference type="InterPro" id="IPR000524">
    <property type="entry name" value="Tscrpt_reg_HTH_GntR"/>
</dbReference>
<dbReference type="InterPro" id="IPR011711">
    <property type="entry name" value="GntR_C"/>
</dbReference>
<dbReference type="PANTHER" id="PTHR43537">
    <property type="entry name" value="TRANSCRIPTIONAL REGULATOR, GNTR FAMILY"/>
    <property type="match status" value="1"/>
</dbReference>
<dbReference type="InterPro" id="IPR008920">
    <property type="entry name" value="TF_FadR/GntR_C"/>
</dbReference>
<feature type="domain" description="HTH gntR-type" evidence="4">
    <location>
        <begin position="16"/>
        <end position="84"/>
    </location>
</feature>
<dbReference type="InterPro" id="IPR036388">
    <property type="entry name" value="WH-like_DNA-bd_sf"/>
</dbReference>
<dbReference type="OrthoDB" id="284307at2"/>
<dbReference type="PRINTS" id="PR00035">
    <property type="entry name" value="HTHGNTR"/>
</dbReference>
<sequence length="238" mass="26528">MTTADSEDEIDRHSAVVSDSAALVQLRAYIQNAGFQRGQKLPPERVLGPELGLRRFELRKAMETLVDEGVLWRHVGKGTFMARPTDQSDQNDLTALARTISPVDVMRARLSLEPALAREAAIHAPASAIATLRLTMERSHLAGTWREYEALDNDFHRQIAEASGSVVLLALFDQLNTLRRMVAWGNLARTGARPPRSHSSFNEHDMITDAIEARDADAAHNAMRTHLRSVEDRLFRAS</sequence>
<dbReference type="KEGG" id="abaw:D5400_04350"/>
<keyword evidence="6" id="KW-1185">Reference proteome</keyword>
<evidence type="ECO:0000313" key="5">
    <source>
        <dbReference type="EMBL" id="AZN73571.1"/>
    </source>
</evidence>
<evidence type="ECO:0000259" key="4">
    <source>
        <dbReference type="PROSITE" id="PS50949"/>
    </source>
</evidence>
<dbReference type="PANTHER" id="PTHR43537:SF5">
    <property type="entry name" value="UXU OPERON TRANSCRIPTIONAL REGULATOR"/>
    <property type="match status" value="1"/>
</dbReference>
<organism evidence="5 6">
    <name type="scientific">Georhizobium profundi</name>
    <dbReference type="NCBI Taxonomy" id="2341112"/>
    <lineage>
        <taxon>Bacteria</taxon>
        <taxon>Pseudomonadati</taxon>
        <taxon>Pseudomonadota</taxon>
        <taxon>Alphaproteobacteria</taxon>
        <taxon>Hyphomicrobiales</taxon>
        <taxon>Rhizobiaceae</taxon>
        <taxon>Georhizobium</taxon>
    </lineage>
</organism>
<dbReference type="Gene3D" id="1.20.120.530">
    <property type="entry name" value="GntR ligand-binding domain-like"/>
    <property type="match status" value="1"/>
</dbReference>
<dbReference type="EMBL" id="CP032509">
    <property type="protein sequence ID" value="AZN73571.1"/>
    <property type="molecule type" value="Genomic_DNA"/>
</dbReference>
<gene>
    <name evidence="5" type="ORF">D5400_04350</name>
</gene>
<evidence type="ECO:0000313" key="6">
    <source>
        <dbReference type="Proteomes" id="UP000268192"/>
    </source>
</evidence>
<evidence type="ECO:0000256" key="3">
    <source>
        <dbReference type="ARBA" id="ARBA00023163"/>
    </source>
</evidence>
<dbReference type="InterPro" id="IPR036390">
    <property type="entry name" value="WH_DNA-bd_sf"/>
</dbReference>
<dbReference type="SUPFAM" id="SSF46785">
    <property type="entry name" value="Winged helix' DNA-binding domain"/>
    <property type="match status" value="1"/>
</dbReference>